<reference evidence="4" key="1">
    <citation type="submission" date="2022-11" db="EMBL/GenBank/DDBJ databases">
        <title>Genome Sequence of Cubamyces cubensis.</title>
        <authorList>
            <person name="Buettner E."/>
        </authorList>
    </citation>
    <scope>NUCLEOTIDE SEQUENCE</scope>
    <source>
        <strain evidence="4">MPL-01</strain>
    </source>
</reference>
<gene>
    <name evidence="4" type="ORF">ONZ51_g8595</name>
</gene>
<keyword evidence="1" id="KW-0862">Zinc</keyword>
<name>A0AAD7TMY3_9APHY</name>
<feature type="region of interest" description="Disordered" evidence="2">
    <location>
        <begin position="1"/>
        <end position="70"/>
    </location>
</feature>
<feature type="domain" description="C2H2-type" evidence="3">
    <location>
        <begin position="152"/>
        <end position="182"/>
    </location>
</feature>
<dbReference type="InterPro" id="IPR013087">
    <property type="entry name" value="Znf_C2H2_type"/>
</dbReference>
<dbReference type="AlphaFoldDB" id="A0AAD7TMY3"/>
<proteinExistence type="predicted"/>
<dbReference type="Proteomes" id="UP001215151">
    <property type="component" value="Unassembled WGS sequence"/>
</dbReference>
<dbReference type="PROSITE" id="PS50157">
    <property type="entry name" value="ZINC_FINGER_C2H2_2"/>
    <property type="match status" value="1"/>
</dbReference>
<organism evidence="4 5">
    <name type="scientific">Trametes cubensis</name>
    <dbReference type="NCBI Taxonomy" id="1111947"/>
    <lineage>
        <taxon>Eukaryota</taxon>
        <taxon>Fungi</taxon>
        <taxon>Dikarya</taxon>
        <taxon>Basidiomycota</taxon>
        <taxon>Agaricomycotina</taxon>
        <taxon>Agaricomycetes</taxon>
        <taxon>Polyporales</taxon>
        <taxon>Polyporaceae</taxon>
        <taxon>Trametes</taxon>
    </lineage>
</organism>
<comment type="caution">
    <text evidence="4">The sequence shown here is derived from an EMBL/GenBank/DDBJ whole genome shotgun (WGS) entry which is preliminary data.</text>
</comment>
<accession>A0AAD7TMY3</accession>
<evidence type="ECO:0000313" key="5">
    <source>
        <dbReference type="Proteomes" id="UP001215151"/>
    </source>
</evidence>
<evidence type="ECO:0000259" key="3">
    <source>
        <dbReference type="PROSITE" id="PS50157"/>
    </source>
</evidence>
<protein>
    <recommendedName>
        <fullName evidence="3">C2H2-type domain-containing protein</fullName>
    </recommendedName>
</protein>
<evidence type="ECO:0000313" key="4">
    <source>
        <dbReference type="EMBL" id="KAJ8472325.1"/>
    </source>
</evidence>
<evidence type="ECO:0000256" key="2">
    <source>
        <dbReference type="SAM" id="MobiDB-lite"/>
    </source>
</evidence>
<keyword evidence="1" id="KW-0863">Zinc-finger</keyword>
<dbReference type="GO" id="GO:0008270">
    <property type="term" value="F:zinc ion binding"/>
    <property type="evidence" value="ECO:0007669"/>
    <property type="project" value="UniProtKB-KW"/>
</dbReference>
<dbReference type="Gene3D" id="3.30.160.60">
    <property type="entry name" value="Classic Zinc Finger"/>
    <property type="match status" value="1"/>
</dbReference>
<sequence>MRNHNTPRNLDCTPEKPWNGPPITAGSDQPVSFIMRGMAVPRPSGDSGNDTDTGEAAVEPRGLPPATYKDAPERTYLSHVPLPPDIDPERYIIWNDEKFYILNGNYYSTNDTEKRHPMQKREMAEPIPGLTKRARGRQVPKAEANTDPRRKYVCPVETCRKAFTKRHHVHRHIITIHRHEQDEHCHIPWCNASSATIRRDNHMKHRRKHTHYQEIFACTPENDWKGIHLLNPQIVHPLSADIKPYANISIHPMALSLWVFHEKRRRSGLDAPAPEETDTGRYFLAHPEEMEAALAGHPSWDWKMPPADPREFRAIDKRCMEGKFQLKVQPGAQPDAEGSA</sequence>
<evidence type="ECO:0000256" key="1">
    <source>
        <dbReference type="PROSITE-ProRule" id="PRU00042"/>
    </source>
</evidence>
<keyword evidence="1" id="KW-0479">Metal-binding</keyword>
<dbReference type="EMBL" id="JAPEVG010000264">
    <property type="protein sequence ID" value="KAJ8472325.1"/>
    <property type="molecule type" value="Genomic_DNA"/>
</dbReference>
<dbReference type="PROSITE" id="PS00028">
    <property type="entry name" value="ZINC_FINGER_C2H2_1"/>
    <property type="match status" value="1"/>
</dbReference>
<keyword evidence="5" id="KW-1185">Reference proteome</keyword>